<protein>
    <submittedName>
        <fullName evidence="2">Uncharacterized protein</fullName>
    </submittedName>
</protein>
<evidence type="ECO:0000313" key="2">
    <source>
        <dbReference type="EMBL" id="KJA13165.1"/>
    </source>
</evidence>
<proteinExistence type="predicted"/>
<reference evidence="3" key="1">
    <citation type="submission" date="2014-04" db="EMBL/GenBank/DDBJ databases">
        <title>Evolutionary Origins and Diversification of the Mycorrhizal Mutualists.</title>
        <authorList>
            <consortium name="DOE Joint Genome Institute"/>
            <consortium name="Mycorrhizal Genomics Consortium"/>
            <person name="Kohler A."/>
            <person name="Kuo A."/>
            <person name="Nagy L.G."/>
            <person name="Floudas D."/>
            <person name="Copeland A."/>
            <person name="Barry K.W."/>
            <person name="Cichocki N."/>
            <person name="Veneault-Fourrey C."/>
            <person name="LaButti K."/>
            <person name="Lindquist E.A."/>
            <person name="Lipzen A."/>
            <person name="Lundell T."/>
            <person name="Morin E."/>
            <person name="Murat C."/>
            <person name="Riley R."/>
            <person name="Ohm R."/>
            <person name="Sun H."/>
            <person name="Tunlid A."/>
            <person name="Henrissat B."/>
            <person name="Grigoriev I.V."/>
            <person name="Hibbett D.S."/>
            <person name="Martin F."/>
        </authorList>
    </citation>
    <scope>NUCLEOTIDE SEQUENCE [LARGE SCALE GENOMIC DNA]</scope>
    <source>
        <strain evidence="3">FD-334 SS-4</strain>
    </source>
</reference>
<dbReference type="AlphaFoldDB" id="A0A0D2NXF4"/>
<dbReference type="OrthoDB" id="3059321at2759"/>
<dbReference type="Proteomes" id="UP000054270">
    <property type="component" value="Unassembled WGS sequence"/>
</dbReference>
<organism evidence="2 3">
    <name type="scientific">Hypholoma sublateritium (strain FD-334 SS-4)</name>
    <dbReference type="NCBI Taxonomy" id="945553"/>
    <lineage>
        <taxon>Eukaryota</taxon>
        <taxon>Fungi</taxon>
        <taxon>Dikarya</taxon>
        <taxon>Basidiomycota</taxon>
        <taxon>Agaricomycotina</taxon>
        <taxon>Agaricomycetes</taxon>
        <taxon>Agaricomycetidae</taxon>
        <taxon>Agaricales</taxon>
        <taxon>Agaricineae</taxon>
        <taxon>Strophariaceae</taxon>
        <taxon>Hypholoma</taxon>
    </lineage>
</organism>
<feature type="region of interest" description="Disordered" evidence="1">
    <location>
        <begin position="105"/>
        <end position="134"/>
    </location>
</feature>
<feature type="region of interest" description="Disordered" evidence="1">
    <location>
        <begin position="1"/>
        <end position="20"/>
    </location>
</feature>
<feature type="compositionally biased region" description="Polar residues" evidence="1">
    <location>
        <begin position="105"/>
        <end position="121"/>
    </location>
</feature>
<keyword evidence="3" id="KW-1185">Reference proteome</keyword>
<sequence>MGQPALGDRQHACRRLRSASSPTGSIRTILSIDSRSSASSNGLRSTIFVPPLSTLPNISDFMSTASLSRQSSFVSSHRSRMVDDIVIQNQEYVYSGDACVVTPRHSSSLRRTGSMASSPRSTMRAAGPAAGRCSAPRRCSPLGKDIFMTPPPSTGAARRVGRALLQRLIGRRTPDILLAHLADIDGVTSATSVTGTTSFASRLAATLTAGYRLSDAHQWLLVSCIRYGQLPK</sequence>
<dbReference type="EMBL" id="KN817776">
    <property type="protein sequence ID" value="KJA13165.1"/>
    <property type="molecule type" value="Genomic_DNA"/>
</dbReference>
<dbReference type="STRING" id="945553.A0A0D2NXF4"/>
<accession>A0A0D2NXF4</accession>
<name>A0A0D2NXF4_HYPSF</name>
<evidence type="ECO:0000256" key="1">
    <source>
        <dbReference type="SAM" id="MobiDB-lite"/>
    </source>
</evidence>
<evidence type="ECO:0000313" key="3">
    <source>
        <dbReference type="Proteomes" id="UP000054270"/>
    </source>
</evidence>
<gene>
    <name evidence="2" type="ORF">HYPSUDRAFT_209770</name>
</gene>